<organism evidence="1 2">
    <name type="scientific">Marchantia polymorpha</name>
    <name type="common">Common liverwort</name>
    <name type="synonym">Marchantia aquatica</name>
    <dbReference type="NCBI Taxonomy" id="3197"/>
    <lineage>
        <taxon>Eukaryota</taxon>
        <taxon>Viridiplantae</taxon>
        <taxon>Streptophyta</taxon>
        <taxon>Embryophyta</taxon>
        <taxon>Marchantiophyta</taxon>
        <taxon>Marchantiopsida</taxon>
        <taxon>Marchantiidae</taxon>
        <taxon>Marchantiales</taxon>
        <taxon>Marchantiaceae</taxon>
        <taxon>Marchantia</taxon>
    </lineage>
</organism>
<dbReference type="Proteomes" id="UP000244005">
    <property type="component" value="Unassembled WGS sequence"/>
</dbReference>
<dbReference type="Gramene" id="Mp7g00240.1">
    <property type="protein sequence ID" value="Mp7g00240.1.cds"/>
    <property type="gene ID" value="Mp7g00240"/>
</dbReference>
<dbReference type="AlphaFoldDB" id="A0A2R6VZC3"/>
<proteinExistence type="predicted"/>
<evidence type="ECO:0000313" key="2">
    <source>
        <dbReference type="Proteomes" id="UP000244005"/>
    </source>
</evidence>
<reference evidence="2" key="1">
    <citation type="journal article" date="2017" name="Cell">
        <title>Insights into land plant evolution garnered from the Marchantia polymorpha genome.</title>
        <authorList>
            <person name="Bowman J.L."/>
            <person name="Kohchi T."/>
            <person name="Yamato K.T."/>
            <person name="Jenkins J."/>
            <person name="Shu S."/>
            <person name="Ishizaki K."/>
            <person name="Yamaoka S."/>
            <person name="Nishihama R."/>
            <person name="Nakamura Y."/>
            <person name="Berger F."/>
            <person name="Adam C."/>
            <person name="Aki S.S."/>
            <person name="Althoff F."/>
            <person name="Araki T."/>
            <person name="Arteaga-Vazquez M.A."/>
            <person name="Balasubrmanian S."/>
            <person name="Barry K."/>
            <person name="Bauer D."/>
            <person name="Boehm C.R."/>
            <person name="Briginshaw L."/>
            <person name="Caballero-Perez J."/>
            <person name="Catarino B."/>
            <person name="Chen F."/>
            <person name="Chiyoda S."/>
            <person name="Chovatia M."/>
            <person name="Davies K.M."/>
            <person name="Delmans M."/>
            <person name="Demura T."/>
            <person name="Dierschke T."/>
            <person name="Dolan L."/>
            <person name="Dorantes-Acosta A.E."/>
            <person name="Eklund D.M."/>
            <person name="Florent S.N."/>
            <person name="Flores-Sandoval E."/>
            <person name="Fujiyama A."/>
            <person name="Fukuzawa H."/>
            <person name="Galik B."/>
            <person name="Grimanelli D."/>
            <person name="Grimwood J."/>
            <person name="Grossniklaus U."/>
            <person name="Hamada T."/>
            <person name="Haseloff J."/>
            <person name="Hetherington A.J."/>
            <person name="Higo A."/>
            <person name="Hirakawa Y."/>
            <person name="Hundley H.N."/>
            <person name="Ikeda Y."/>
            <person name="Inoue K."/>
            <person name="Inoue S.I."/>
            <person name="Ishida S."/>
            <person name="Jia Q."/>
            <person name="Kakita M."/>
            <person name="Kanazawa T."/>
            <person name="Kawai Y."/>
            <person name="Kawashima T."/>
            <person name="Kennedy M."/>
            <person name="Kinose K."/>
            <person name="Kinoshita T."/>
            <person name="Kohara Y."/>
            <person name="Koide E."/>
            <person name="Komatsu K."/>
            <person name="Kopischke S."/>
            <person name="Kubo M."/>
            <person name="Kyozuka J."/>
            <person name="Lagercrantz U."/>
            <person name="Lin S.S."/>
            <person name="Lindquist E."/>
            <person name="Lipzen A.M."/>
            <person name="Lu C.W."/>
            <person name="De Luna E."/>
            <person name="Martienssen R.A."/>
            <person name="Minamino N."/>
            <person name="Mizutani M."/>
            <person name="Mizutani M."/>
            <person name="Mochizuki N."/>
            <person name="Monte I."/>
            <person name="Mosher R."/>
            <person name="Nagasaki H."/>
            <person name="Nakagami H."/>
            <person name="Naramoto S."/>
            <person name="Nishitani K."/>
            <person name="Ohtani M."/>
            <person name="Okamoto T."/>
            <person name="Okumura M."/>
            <person name="Phillips J."/>
            <person name="Pollak B."/>
            <person name="Reinders A."/>
            <person name="Rovekamp M."/>
            <person name="Sano R."/>
            <person name="Sawa S."/>
            <person name="Schmid M.W."/>
            <person name="Shirakawa M."/>
            <person name="Solano R."/>
            <person name="Spunde A."/>
            <person name="Suetsugu N."/>
            <person name="Sugano S."/>
            <person name="Sugiyama A."/>
            <person name="Sun R."/>
            <person name="Suzuki Y."/>
            <person name="Takenaka M."/>
            <person name="Takezawa D."/>
            <person name="Tomogane H."/>
            <person name="Tsuzuki M."/>
            <person name="Ueda T."/>
            <person name="Umeda M."/>
            <person name="Ward J.M."/>
            <person name="Watanabe Y."/>
            <person name="Yazaki K."/>
            <person name="Yokoyama R."/>
            <person name="Yoshitake Y."/>
            <person name="Yotsui I."/>
            <person name="Zachgo S."/>
            <person name="Schmutz J."/>
        </authorList>
    </citation>
    <scope>NUCLEOTIDE SEQUENCE [LARGE SCALE GENOMIC DNA]</scope>
    <source>
        <strain evidence="2">Tak-1</strain>
    </source>
</reference>
<accession>A0A2R6VZC3</accession>
<gene>
    <name evidence="1" type="ORF">MARPO_0256s0001</name>
</gene>
<sequence length="44" mass="5085">MENAPNWGHSCVILIFGSRIRRNFRTEETNCCRFAKCLPSSSHD</sequence>
<evidence type="ECO:0000313" key="1">
    <source>
        <dbReference type="EMBL" id="PTQ26953.1"/>
    </source>
</evidence>
<keyword evidence="2" id="KW-1185">Reference proteome</keyword>
<dbReference type="EMBL" id="KZ772911">
    <property type="protein sequence ID" value="PTQ26953.1"/>
    <property type="molecule type" value="Genomic_DNA"/>
</dbReference>
<name>A0A2R6VZC3_MARPO</name>
<protein>
    <submittedName>
        <fullName evidence="1">Uncharacterized protein</fullName>
    </submittedName>
</protein>